<dbReference type="InterPro" id="IPR000477">
    <property type="entry name" value="RT_dom"/>
</dbReference>
<evidence type="ECO:0000313" key="2">
    <source>
        <dbReference type="EMBL" id="WMV19294.1"/>
    </source>
</evidence>
<proteinExistence type="predicted"/>
<reference evidence="2" key="1">
    <citation type="submission" date="2023-08" db="EMBL/GenBank/DDBJ databases">
        <title>A de novo genome assembly of Solanum verrucosum Schlechtendal, a Mexican diploid species geographically isolated from the other diploid A-genome species in potato relatives.</title>
        <authorList>
            <person name="Hosaka K."/>
        </authorList>
    </citation>
    <scope>NUCLEOTIDE SEQUENCE</scope>
    <source>
        <tissue evidence="2">Young leaves</tissue>
    </source>
</reference>
<dbReference type="CDD" id="cd01650">
    <property type="entry name" value="RT_nLTR_like"/>
    <property type="match status" value="1"/>
</dbReference>
<evidence type="ECO:0000259" key="1">
    <source>
        <dbReference type="Pfam" id="PF00078"/>
    </source>
</evidence>
<dbReference type="AlphaFoldDB" id="A0AAF0QG46"/>
<dbReference type="PANTHER" id="PTHR33116">
    <property type="entry name" value="REVERSE TRANSCRIPTASE ZINC-BINDING DOMAIN-CONTAINING PROTEIN-RELATED-RELATED"/>
    <property type="match status" value="1"/>
</dbReference>
<accession>A0AAF0QG46</accession>
<dbReference type="Pfam" id="PF00078">
    <property type="entry name" value="RVT_1"/>
    <property type="match status" value="1"/>
</dbReference>
<keyword evidence="3" id="KW-1185">Reference proteome</keyword>
<dbReference type="EMBL" id="CP133614">
    <property type="protein sequence ID" value="WMV19294.1"/>
    <property type="molecule type" value="Genomic_DNA"/>
</dbReference>
<dbReference type="Proteomes" id="UP001234989">
    <property type="component" value="Chromosome 3"/>
</dbReference>
<dbReference type="PANTHER" id="PTHR33116:SF85">
    <property type="entry name" value="REVERSE TRANSCRIPTASE ZINC-BINDING DOMAIN-CONTAINING PROTEIN"/>
    <property type="match status" value="1"/>
</dbReference>
<organism evidence="2 3">
    <name type="scientific">Solanum verrucosum</name>
    <dbReference type="NCBI Taxonomy" id="315347"/>
    <lineage>
        <taxon>Eukaryota</taxon>
        <taxon>Viridiplantae</taxon>
        <taxon>Streptophyta</taxon>
        <taxon>Embryophyta</taxon>
        <taxon>Tracheophyta</taxon>
        <taxon>Spermatophyta</taxon>
        <taxon>Magnoliopsida</taxon>
        <taxon>eudicotyledons</taxon>
        <taxon>Gunneridae</taxon>
        <taxon>Pentapetalae</taxon>
        <taxon>asterids</taxon>
        <taxon>lamiids</taxon>
        <taxon>Solanales</taxon>
        <taxon>Solanaceae</taxon>
        <taxon>Solanoideae</taxon>
        <taxon>Solaneae</taxon>
        <taxon>Solanum</taxon>
    </lineage>
</organism>
<evidence type="ECO:0000313" key="3">
    <source>
        <dbReference type="Proteomes" id="UP001234989"/>
    </source>
</evidence>
<name>A0AAF0QG46_SOLVR</name>
<sequence length="570" mass="66523">MQKSNLALEFEEVARNEEIAWRQRSRIQWLKQGDKNTKYFHRIATTHKRVNSIDNLKVDDMEVTDAEEIKEAIQNYYKNLYKEAEEWRPELVLHEATRISAGEQEELQRQFEEDEILEGIKLCAMEKAPGPDGFPMSFYLAFWELIKKDILKTLQYFYEYQKFEKSLNATFIALIPKKVRASELKDFRPISLIGGIYKIVTKILAERLKKVVNNLVNKHQMAFIKGRQIMDAALIASECVDSRLKGAETGVMCKLDIEKAYDHVNWRFLLNTLSQMGFGEKWLKWIDFCIKTVKFSVSVNGEPVGFFGSKRGLRQVNWGKTSLFPIKEVPNIQDLAIILWCKVENMPTTYLGMPLGSEHKAGEIWDGILEKTEKRLARWKAQYISLGGRLILINSVVDALPTYVMSLFPIPPKVAKKLDRLRRDFLWHGCKEGKGYKLVNWQTTMHSREQGGLGIRNLRAQNNSLLMKWLWRYNREDHALWREVIRHKFGELNPWCTNVSTDTYGVGVWKTIRALWPKLEGNLQKRVGDGKRIKFWKDAWKKQSPLMEIFPDLFILSNNPDGTIYDMWSA</sequence>
<protein>
    <recommendedName>
        <fullName evidence="1">Reverse transcriptase domain-containing protein</fullName>
    </recommendedName>
</protein>
<gene>
    <name evidence="2" type="ORF">MTR67_012679</name>
</gene>
<feature type="domain" description="Reverse transcriptase" evidence="1">
    <location>
        <begin position="175"/>
        <end position="315"/>
    </location>
</feature>